<dbReference type="PANTHER" id="PTHR43436:SF1">
    <property type="entry name" value="TRANSCRIPTIONAL REGULATORY PROTEIN"/>
    <property type="match status" value="1"/>
</dbReference>
<dbReference type="InterPro" id="IPR009594">
    <property type="entry name" value="Tscrpt_reg_HTH_AraC_N"/>
</dbReference>
<evidence type="ECO:0000313" key="5">
    <source>
        <dbReference type="Proteomes" id="UP000481087"/>
    </source>
</evidence>
<sequence length="301" mass="34352">MTLKIHEYRDTLARSIERLTNYENGIHPTPIPSLFLFRENQVTEPKHGVHSRSICFVFQGQKEVLLSQERYRYSTAEYLVASVQLPVISQITEASPEAPYLALKLEFTPEQVLEVIKESKIQVASLEQVRRGLFISEVDVPLLDAVMRLVQLLDNPADIPLFASMIIKEILYRVLQGKQGGMLTQIAVEGGGAFRIKAVIDYIKEYYKQPVRIEELAEQANMSIPTLHRHFKEVTAMTPIQFQKQLRLQAARQILLSESSNAADVAFQVGYESPSQFSREYSRMFGLSPIQDIKRLRLLEG</sequence>
<protein>
    <submittedName>
        <fullName evidence="4">Helix-turn-helix domain-containing protein</fullName>
    </submittedName>
</protein>
<evidence type="ECO:0000259" key="3">
    <source>
        <dbReference type="PROSITE" id="PS01124"/>
    </source>
</evidence>
<dbReference type="PANTHER" id="PTHR43436">
    <property type="entry name" value="ARAC-FAMILY TRANSCRIPTIONAL REGULATOR"/>
    <property type="match status" value="1"/>
</dbReference>
<dbReference type="GO" id="GO:0043565">
    <property type="term" value="F:sequence-specific DNA binding"/>
    <property type="evidence" value="ECO:0007669"/>
    <property type="project" value="InterPro"/>
</dbReference>
<dbReference type="InterPro" id="IPR018060">
    <property type="entry name" value="HTH_AraC"/>
</dbReference>
<keyword evidence="5" id="KW-1185">Reference proteome</keyword>
<evidence type="ECO:0000313" key="4">
    <source>
        <dbReference type="EMBL" id="MZQ81038.1"/>
    </source>
</evidence>
<comment type="caution">
    <text evidence="4">The sequence shown here is derived from an EMBL/GenBank/DDBJ whole genome shotgun (WGS) entry which is preliminary data.</text>
</comment>
<evidence type="ECO:0000256" key="2">
    <source>
        <dbReference type="ARBA" id="ARBA00023163"/>
    </source>
</evidence>
<evidence type="ECO:0000256" key="1">
    <source>
        <dbReference type="ARBA" id="ARBA00023015"/>
    </source>
</evidence>
<name>A0A6L8USH6_9BACL</name>
<accession>A0A6L8USH6</accession>
<dbReference type="RefSeq" id="WP_161405351.1">
    <property type="nucleotide sequence ID" value="NZ_WTUZ01000007.1"/>
</dbReference>
<feature type="domain" description="HTH araC/xylS-type" evidence="3">
    <location>
        <begin position="197"/>
        <end position="295"/>
    </location>
</feature>
<dbReference type="SMART" id="SM00342">
    <property type="entry name" value="HTH_ARAC"/>
    <property type="match status" value="1"/>
</dbReference>
<dbReference type="Gene3D" id="1.10.10.60">
    <property type="entry name" value="Homeodomain-like"/>
    <property type="match status" value="1"/>
</dbReference>
<dbReference type="Proteomes" id="UP000481087">
    <property type="component" value="Unassembled WGS sequence"/>
</dbReference>
<dbReference type="PROSITE" id="PS01124">
    <property type="entry name" value="HTH_ARAC_FAMILY_2"/>
    <property type="match status" value="1"/>
</dbReference>
<reference evidence="4 5" key="1">
    <citation type="submission" date="2019-12" db="EMBL/GenBank/DDBJ databases">
        <title>Paenibacillus sp. nov. sp. isolated from soil.</title>
        <authorList>
            <person name="Kim J."/>
            <person name="Jeong S.E."/>
            <person name="Jung H.S."/>
            <person name="Jeon C.O."/>
        </authorList>
    </citation>
    <scope>NUCLEOTIDE SEQUENCE [LARGE SCALE GENOMIC DNA]</scope>
    <source>
        <strain evidence="4 5">5J-6</strain>
    </source>
</reference>
<dbReference type="EMBL" id="WTUZ01000007">
    <property type="protein sequence ID" value="MZQ81038.1"/>
    <property type="molecule type" value="Genomic_DNA"/>
</dbReference>
<dbReference type="SUPFAM" id="SSF46689">
    <property type="entry name" value="Homeodomain-like"/>
    <property type="match status" value="2"/>
</dbReference>
<dbReference type="Pfam" id="PF06719">
    <property type="entry name" value="AraC_N"/>
    <property type="match status" value="1"/>
</dbReference>
<gene>
    <name evidence="4" type="ORF">GQF01_02670</name>
</gene>
<dbReference type="GO" id="GO:0003700">
    <property type="term" value="F:DNA-binding transcription factor activity"/>
    <property type="evidence" value="ECO:0007669"/>
    <property type="project" value="InterPro"/>
</dbReference>
<keyword evidence="1" id="KW-0805">Transcription regulation</keyword>
<organism evidence="4 5">
    <name type="scientific">Paenibacillus silvestris</name>
    <dbReference type="NCBI Taxonomy" id="2606219"/>
    <lineage>
        <taxon>Bacteria</taxon>
        <taxon>Bacillati</taxon>
        <taxon>Bacillota</taxon>
        <taxon>Bacilli</taxon>
        <taxon>Bacillales</taxon>
        <taxon>Paenibacillaceae</taxon>
        <taxon>Paenibacillus</taxon>
    </lineage>
</organism>
<proteinExistence type="predicted"/>
<keyword evidence="2" id="KW-0804">Transcription</keyword>
<dbReference type="AlphaFoldDB" id="A0A6L8USH6"/>
<dbReference type="Pfam" id="PF12833">
    <property type="entry name" value="HTH_18"/>
    <property type="match status" value="1"/>
</dbReference>
<dbReference type="InterPro" id="IPR009057">
    <property type="entry name" value="Homeodomain-like_sf"/>
</dbReference>